<proteinExistence type="predicted"/>
<evidence type="ECO:0000256" key="1">
    <source>
        <dbReference type="ARBA" id="ARBA00022821"/>
    </source>
</evidence>
<dbReference type="EMBL" id="AM425905">
    <property type="protein sequence ID" value="CAN60195.1"/>
    <property type="molecule type" value="Genomic_DNA"/>
</dbReference>
<dbReference type="Gene3D" id="3.80.10.10">
    <property type="entry name" value="Ribonuclease Inhibitor"/>
    <property type="match status" value="1"/>
</dbReference>
<reference evidence="2" key="1">
    <citation type="journal article" date="2007" name="PLoS ONE">
        <title>The first genome sequence of an elite grapevine cultivar (Pinot noir Vitis vinifera L.): coping with a highly heterozygous genome.</title>
        <authorList>
            <person name="Velasco R."/>
            <person name="Zharkikh A."/>
            <person name="Troggio M."/>
            <person name="Cartwright D.A."/>
            <person name="Cestaro A."/>
            <person name="Pruss D."/>
            <person name="Pindo M."/>
            <person name="FitzGerald L.M."/>
            <person name="Vezzulli S."/>
            <person name="Reid J."/>
            <person name="Malacarne G."/>
            <person name="Iliev D."/>
            <person name="Coppola G."/>
            <person name="Wardell B."/>
            <person name="Micheletti D."/>
            <person name="Macalma T."/>
            <person name="Facci M."/>
            <person name="Mitchell J.T."/>
            <person name="Perazzolli M."/>
            <person name="Eldredge G."/>
            <person name="Gatto P."/>
            <person name="Oyzerski R."/>
            <person name="Moretto M."/>
            <person name="Gutin N."/>
            <person name="Stefanini M."/>
            <person name="Chen Y."/>
            <person name="Segala C."/>
            <person name="Davenport C."/>
            <person name="Dematte L."/>
            <person name="Mraz A."/>
            <person name="Battilana J."/>
            <person name="Stormo K."/>
            <person name="Costa F."/>
            <person name="Tao Q."/>
            <person name="Si-Ammour A."/>
            <person name="Harkins T."/>
            <person name="Lackey A."/>
            <person name="Perbost C."/>
            <person name="Taillon B."/>
            <person name="Stella A."/>
            <person name="Solovyev V."/>
            <person name="Fawcett J.A."/>
            <person name="Sterck L."/>
            <person name="Vandepoele K."/>
            <person name="Grando S.M."/>
            <person name="Toppo S."/>
            <person name="Moser C."/>
            <person name="Lanchbury J."/>
            <person name="Bogden R."/>
            <person name="Skolnick M."/>
            <person name="Sgaramella V."/>
            <person name="Bhatnagar S.K."/>
            <person name="Fontana P."/>
            <person name="Gutin A."/>
            <person name="Van de Peer Y."/>
            <person name="Salamini F."/>
            <person name="Viola R."/>
        </authorList>
    </citation>
    <scope>NUCLEOTIDE SEQUENCE</scope>
</reference>
<dbReference type="PANTHER" id="PTHR36766:SF40">
    <property type="entry name" value="DISEASE RESISTANCE PROTEIN RGA3"/>
    <property type="match status" value="1"/>
</dbReference>
<sequence>MTVWVRLYFKPSGLRCEMTVTPLEWVLGRDRAGHCVFLQKDRIYPWMAHCMHTLKRQTCGFTALQTSEIEISNVSRLKQLPVVPHNLSITKYDSVESLLEGEILQTNICHHPTLENLSINGGTYDNSLPLSFSILDISPRLTNFTINGLKGLEKLYISISEGDPTSLRKLEIKGCANLVYIQLPALDSVSHEIHNCSKLKLLAHTHSSLQKLSLMYCPELLFHKEGLPSSLRELQIWFCNQLTFQVDWDLQRLASLTHFTIFGGCEDVELFPKECLLPSSLTFLAIYGLPNLKSLDSKGLQQLTSLVKLDIRKCPELQSLTGSVLQHLVSLKELQIQHCPRLQSLTEAGLHYLTTLEILHIYSCPLAYLESLLRKAVYFAVTKWTNFKRCARDFFFLRGFKSETNIEEEWRRIEPKCSHFDTDSCHILMAWRKPGTYCALAGLGFWISSTSRLTIWLTKSLEKKLEYEVELMIDGQLTLDGQDQVIWKAGSGVNGVVYAAMLDTILPTKILESGGIASSHNSDEWMIFDDSDHLHVVLRNRGSAILMSGSADSTRDYYYWEMLDFDGVFRKYTRPSSREREAGRCIDFQTEDEEEAILPDWLMIAIEVTNRICLWRLMMRQELT</sequence>
<dbReference type="PANTHER" id="PTHR36766">
    <property type="entry name" value="PLANT BROAD-SPECTRUM MILDEW RESISTANCE PROTEIN RPW8"/>
    <property type="match status" value="1"/>
</dbReference>
<gene>
    <name evidence="2" type="ORF">VITISV_011146</name>
</gene>
<dbReference type="ExpressionAtlas" id="A5AG51">
    <property type="expression patterns" value="baseline and differential"/>
</dbReference>
<organism evidence="2">
    <name type="scientific">Vitis vinifera</name>
    <name type="common">Grape</name>
    <dbReference type="NCBI Taxonomy" id="29760"/>
    <lineage>
        <taxon>Eukaryota</taxon>
        <taxon>Viridiplantae</taxon>
        <taxon>Streptophyta</taxon>
        <taxon>Embryophyta</taxon>
        <taxon>Tracheophyta</taxon>
        <taxon>Spermatophyta</taxon>
        <taxon>Magnoliopsida</taxon>
        <taxon>eudicotyledons</taxon>
        <taxon>Gunneridae</taxon>
        <taxon>Pentapetalae</taxon>
        <taxon>rosids</taxon>
        <taxon>Vitales</taxon>
        <taxon>Vitaceae</taxon>
        <taxon>Viteae</taxon>
        <taxon>Vitis</taxon>
    </lineage>
</organism>
<dbReference type="GO" id="GO:0006952">
    <property type="term" value="P:defense response"/>
    <property type="evidence" value="ECO:0007669"/>
    <property type="project" value="UniProtKB-KW"/>
</dbReference>
<dbReference type="SUPFAM" id="SSF52058">
    <property type="entry name" value="L domain-like"/>
    <property type="match status" value="1"/>
</dbReference>
<dbReference type="AlphaFoldDB" id="A5AG51"/>
<accession>A5AG51</accession>
<dbReference type="InterPro" id="IPR032675">
    <property type="entry name" value="LRR_dom_sf"/>
</dbReference>
<evidence type="ECO:0000313" key="2">
    <source>
        <dbReference type="EMBL" id="CAN60195.1"/>
    </source>
</evidence>
<protein>
    <submittedName>
        <fullName evidence="2">Uncharacterized protein</fullName>
    </submittedName>
</protein>
<keyword evidence="1" id="KW-0611">Plant defense</keyword>
<name>A5AG51_VITVI</name>